<proteinExistence type="predicted"/>
<keyword evidence="2" id="KW-1185">Reference proteome</keyword>
<evidence type="ECO:0000313" key="2">
    <source>
        <dbReference type="Proteomes" id="UP000198211"/>
    </source>
</evidence>
<evidence type="ECO:0000313" key="1">
    <source>
        <dbReference type="EMBL" id="OWZ03894.1"/>
    </source>
</evidence>
<dbReference type="EMBL" id="NBNE01005262">
    <property type="protein sequence ID" value="OWZ03894.1"/>
    <property type="molecule type" value="Genomic_DNA"/>
</dbReference>
<sequence>MQILLIQAFLQIPGGREALQQFRAKQPAEEERAAPHEGATIVAGEGCRLDRPEGVHRSLNRDISDGIHLKDTWSADSDVELFASRTGIGVRATDTINVNTNIAPYTGFLTDFNYDDAEGQNELLAYNRKEREQSSVY</sequence>
<dbReference type="OrthoDB" id="422362at2759"/>
<dbReference type="AlphaFoldDB" id="A0A225VFJ2"/>
<name>A0A225VFJ2_9STRA</name>
<reference evidence="2" key="1">
    <citation type="submission" date="2017-03" db="EMBL/GenBank/DDBJ databases">
        <title>Phytopthora megakarya and P. palmivora, two closely related causual agents of cacao black pod achieved similar genome size and gene model numbers by different mechanisms.</title>
        <authorList>
            <person name="Ali S."/>
            <person name="Shao J."/>
            <person name="Larry D.J."/>
            <person name="Kronmiller B."/>
            <person name="Shen D."/>
            <person name="Strem M.D."/>
            <person name="Melnick R.L."/>
            <person name="Guiltinan M.J."/>
            <person name="Tyler B.M."/>
            <person name="Meinhardt L.W."/>
            <person name="Bailey B.A."/>
        </authorList>
    </citation>
    <scope>NUCLEOTIDE SEQUENCE [LARGE SCALE GENOMIC DNA]</scope>
    <source>
        <strain evidence="2">zdho120</strain>
    </source>
</reference>
<accession>A0A225VFJ2</accession>
<protein>
    <submittedName>
        <fullName evidence="1">Uncharacterized protein</fullName>
    </submittedName>
</protein>
<comment type="caution">
    <text evidence="1">The sequence shown here is derived from an EMBL/GenBank/DDBJ whole genome shotgun (WGS) entry which is preliminary data.</text>
</comment>
<organism evidence="1 2">
    <name type="scientific">Phytophthora megakarya</name>
    <dbReference type="NCBI Taxonomy" id="4795"/>
    <lineage>
        <taxon>Eukaryota</taxon>
        <taxon>Sar</taxon>
        <taxon>Stramenopiles</taxon>
        <taxon>Oomycota</taxon>
        <taxon>Peronosporomycetes</taxon>
        <taxon>Peronosporales</taxon>
        <taxon>Peronosporaceae</taxon>
        <taxon>Phytophthora</taxon>
    </lineage>
</organism>
<gene>
    <name evidence="1" type="ORF">PHMEG_00024294</name>
</gene>
<dbReference type="Proteomes" id="UP000198211">
    <property type="component" value="Unassembled WGS sequence"/>
</dbReference>